<evidence type="ECO:0000256" key="3">
    <source>
        <dbReference type="ARBA" id="ARBA00022729"/>
    </source>
</evidence>
<dbReference type="SMART" id="SM00062">
    <property type="entry name" value="PBPb"/>
    <property type="match status" value="1"/>
</dbReference>
<dbReference type="Proteomes" id="UP000307087">
    <property type="component" value="Unassembled WGS sequence"/>
</dbReference>
<proteinExistence type="inferred from homology"/>
<evidence type="ECO:0000256" key="2">
    <source>
        <dbReference type="ARBA" id="ARBA00022448"/>
    </source>
</evidence>
<feature type="chain" id="PRO_5038534515" evidence="6">
    <location>
        <begin position="25"/>
        <end position="310"/>
    </location>
</feature>
<dbReference type="PANTHER" id="PTHR30085:SF6">
    <property type="entry name" value="ABC TRANSPORTER GLUTAMINE-BINDING PROTEIN GLNH"/>
    <property type="match status" value="1"/>
</dbReference>
<feature type="region of interest" description="Disordered" evidence="5">
    <location>
        <begin position="28"/>
        <end position="56"/>
    </location>
</feature>
<dbReference type="Pfam" id="PF00497">
    <property type="entry name" value="SBP_bac_3"/>
    <property type="match status" value="1"/>
</dbReference>
<keyword evidence="9" id="KW-1185">Reference proteome</keyword>
<keyword evidence="3 6" id="KW-0732">Signal</keyword>
<dbReference type="GO" id="GO:0030288">
    <property type="term" value="C:outer membrane-bounded periplasmic space"/>
    <property type="evidence" value="ECO:0007669"/>
    <property type="project" value="TreeGrafter"/>
</dbReference>
<evidence type="ECO:0000256" key="4">
    <source>
        <dbReference type="RuleBase" id="RU003744"/>
    </source>
</evidence>
<dbReference type="GO" id="GO:0006865">
    <property type="term" value="P:amino acid transport"/>
    <property type="evidence" value="ECO:0007669"/>
    <property type="project" value="TreeGrafter"/>
</dbReference>
<dbReference type="Gene3D" id="3.40.190.10">
    <property type="entry name" value="Periplasmic binding protein-like II"/>
    <property type="match status" value="2"/>
</dbReference>
<name>A0A4S8NL99_9ACTN</name>
<evidence type="ECO:0000256" key="1">
    <source>
        <dbReference type="ARBA" id="ARBA00010333"/>
    </source>
</evidence>
<dbReference type="RefSeq" id="WP_136561722.1">
    <property type="nucleotide sequence ID" value="NZ_BAABLS010000001.1"/>
</dbReference>
<gene>
    <name evidence="8" type="ORF">E9934_04795</name>
</gene>
<dbReference type="OrthoDB" id="9807888at2"/>
<keyword evidence="2" id="KW-0813">Transport</keyword>
<comment type="caution">
    <text evidence="8">The sequence shown here is derived from an EMBL/GenBank/DDBJ whole genome shotgun (WGS) entry which is preliminary data.</text>
</comment>
<organism evidence="8 9">
    <name type="scientific">Nocardioides caeni</name>
    <dbReference type="NCBI Taxonomy" id="574700"/>
    <lineage>
        <taxon>Bacteria</taxon>
        <taxon>Bacillati</taxon>
        <taxon>Actinomycetota</taxon>
        <taxon>Actinomycetes</taxon>
        <taxon>Propionibacteriales</taxon>
        <taxon>Nocardioidaceae</taxon>
        <taxon>Nocardioides</taxon>
    </lineage>
</organism>
<dbReference type="InterPro" id="IPR001638">
    <property type="entry name" value="Solute-binding_3/MltF_N"/>
</dbReference>
<feature type="signal peptide" evidence="6">
    <location>
        <begin position="1"/>
        <end position="24"/>
    </location>
</feature>
<accession>A0A4S8NL99</accession>
<evidence type="ECO:0000256" key="6">
    <source>
        <dbReference type="SAM" id="SignalP"/>
    </source>
</evidence>
<evidence type="ECO:0000313" key="8">
    <source>
        <dbReference type="EMBL" id="THV17787.1"/>
    </source>
</evidence>
<dbReference type="GO" id="GO:0005576">
    <property type="term" value="C:extracellular region"/>
    <property type="evidence" value="ECO:0007669"/>
    <property type="project" value="TreeGrafter"/>
</dbReference>
<dbReference type="EMBL" id="STGW01000002">
    <property type="protein sequence ID" value="THV17787.1"/>
    <property type="molecule type" value="Genomic_DNA"/>
</dbReference>
<dbReference type="SUPFAM" id="SSF53850">
    <property type="entry name" value="Periplasmic binding protein-like II"/>
    <property type="match status" value="1"/>
</dbReference>
<sequence length="310" mass="33130">MIATRRWIAPLAALLVLTSCGYDATRVPEPDAAPTQPGAAGEPVECDNPLASYSPSGDAEAARAQLINEGRLVVGVSADTFQMGWSNPIENGVIKGFDIDVARDIAEALGVRLQLRVISAADRVSLLQAGEIDLVARNMTVNCDRWSKIGFSAVYYNATQKVLVRADDAEAFEREGVTSLAGKKVCAPRGSTSIDNITEIQPDAEAVAATNHTGCLVKFQQGEVDAITGDDTVLAGLAAQDPYAVVPEQDKLTDEPYGIGVNADDIALIRFVNSVLADRVSTGEWKRSYDTWLKPYLGVDVKAPTPDHSR</sequence>
<dbReference type="InterPro" id="IPR018313">
    <property type="entry name" value="SBP_3_CS"/>
</dbReference>
<dbReference type="AlphaFoldDB" id="A0A4S8NL99"/>
<evidence type="ECO:0000259" key="7">
    <source>
        <dbReference type="SMART" id="SM00062"/>
    </source>
</evidence>
<dbReference type="PROSITE" id="PS01039">
    <property type="entry name" value="SBP_BACTERIAL_3"/>
    <property type="match status" value="1"/>
</dbReference>
<comment type="similarity">
    <text evidence="1 4">Belongs to the bacterial solute-binding protein 3 family.</text>
</comment>
<protein>
    <submittedName>
        <fullName evidence="8">Glutamate ABC transporter substrate-binding protein</fullName>
    </submittedName>
</protein>
<feature type="domain" description="Solute-binding protein family 3/N-terminal" evidence="7">
    <location>
        <begin position="71"/>
        <end position="295"/>
    </location>
</feature>
<evidence type="ECO:0000256" key="5">
    <source>
        <dbReference type="SAM" id="MobiDB-lite"/>
    </source>
</evidence>
<reference evidence="8 9" key="1">
    <citation type="journal article" date="2009" name="Int. J. Syst. Evol. Microbiol.">
        <title>Nocardioides caeni sp. nov., isolated from wastewater.</title>
        <authorList>
            <person name="Yoon J.H."/>
            <person name="Kang S.J."/>
            <person name="Park S."/>
            <person name="Kim W."/>
            <person name="Oh T.K."/>
        </authorList>
    </citation>
    <scope>NUCLEOTIDE SEQUENCE [LARGE SCALE GENOMIC DNA]</scope>
    <source>
        <strain evidence="8 9">DSM 23134</strain>
    </source>
</reference>
<dbReference type="InterPro" id="IPR051455">
    <property type="entry name" value="Bact_solute-bind_prot3"/>
</dbReference>
<dbReference type="CDD" id="cd13690">
    <property type="entry name" value="PBP2_GluB"/>
    <property type="match status" value="1"/>
</dbReference>
<evidence type="ECO:0000313" key="9">
    <source>
        <dbReference type="Proteomes" id="UP000307087"/>
    </source>
</evidence>
<dbReference type="PROSITE" id="PS51257">
    <property type="entry name" value="PROKAR_LIPOPROTEIN"/>
    <property type="match status" value="1"/>
</dbReference>
<dbReference type="PANTHER" id="PTHR30085">
    <property type="entry name" value="AMINO ACID ABC TRANSPORTER PERMEASE"/>
    <property type="match status" value="1"/>
</dbReference>